<keyword evidence="2" id="KW-1185">Reference proteome</keyword>
<dbReference type="STRING" id="1294273.roselon_00609"/>
<reference evidence="1 2" key="1">
    <citation type="submission" date="2013-03" db="EMBL/GenBank/DDBJ databases">
        <authorList>
            <person name="Fiebig A."/>
            <person name="Goeker M."/>
            <person name="Klenk H.-P.P."/>
        </authorList>
    </citation>
    <scope>NUCLEOTIDE SEQUENCE [LARGE SCALE GENOMIC DNA]</scope>
    <source>
        <strain evidence="2">DSM 19469</strain>
    </source>
</reference>
<dbReference type="KEGG" id="red:roselon_00609"/>
<protein>
    <submittedName>
        <fullName evidence="1">Uncharacterized protein</fullName>
    </submittedName>
</protein>
<name>W8RPG6_9RHOB</name>
<dbReference type="EMBL" id="CP004372">
    <property type="protein sequence ID" value="AHM03049.1"/>
    <property type="molecule type" value="Genomic_DNA"/>
</dbReference>
<proteinExistence type="predicted"/>
<gene>
    <name evidence="1" type="ORF">roselon_00609</name>
</gene>
<dbReference type="HOGENOM" id="CLU_3239028_0_0_5"/>
<dbReference type="Proteomes" id="UP000019593">
    <property type="component" value="Chromosome"/>
</dbReference>
<evidence type="ECO:0000313" key="1">
    <source>
        <dbReference type="EMBL" id="AHM03049.1"/>
    </source>
</evidence>
<accession>W8RPG6</accession>
<evidence type="ECO:0000313" key="2">
    <source>
        <dbReference type="Proteomes" id="UP000019593"/>
    </source>
</evidence>
<organism evidence="1 2">
    <name type="scientific">Roseicyclus elongatus DSM 19469</name>
    <dbReference type="NCBI Taxonomy" id="1294273"/>
    <lineage>
        <taxon>Bacteria</taxon>
        <taxon>Pseudomonadati</taxon>
        <taxon>Pseudomonadota</taxon>
        <taxon>Alphaproteobacteria</taxon>
        <taxon>Rhodobacterales</taxon>
        <taxon>Roseobacteraceae</taxon>
        <taxon>Roseicyclus</taxon>
    </lineage>
</organism>
<sequence length="43" mass="4715">MIPLNHNGAAAGLTAHDHLPVKVIVHRPPEAGQLLWVEDRRQG</sequence>
<dbReference type="AlphaFoldDB" id="W8RPG6"/>